<dbReference type="Pfam" id="PF04170">
    <property type="entry name" value="NlpE"/>
    <property type="match status" value="1"/>
</dbReference>
<gene>
    <name evidence="2" type="ORF">N425_10435</name>
</gene>
<dbReference type="InterPro" id="IPR007298">
    <property type="entry name" value="Cu-R_lipoprotein_NlpE"/>
</dbReference>
<proteinExistence type="predicted"/>
<keyword evidence="1" id="KW-0732">Signal</keyword>
<feature type="chain" id="PRO_5004812408" evidence="1">
    <location>
        <begin position="20"/>
        <end position="153"/>
    </location>
</feature>
<dbReference type="PATRIC" id="fig|1411148.3.peg.1687"/>
<sequence length="153" mass="16179">MKKNLLLCGMAAALTLSLASCNSAGKVNDNAEAPTDSTVAVAEAQPESAAFDKAGVYTGVIPCADCGGIETTLELRADGTYSLTEIYKDKKDGRFESSGKFQWDAANACITVGEGEDLISYIVEGDHLIMLDQDGHRVTGELADHYVLTKQAV</sequence>
<dbReference type="Proteomes" id="UP000018837">
    <property type="component" value="Unassembled WGS sequence"/>
</dbReference>
<dbReference type="Gene3D" id="2.40.128.640">
    <property type="match status" value="1"/>
</dbReference>
<protein>
    <submittedName>
        <fullName evidence="2">Copper resistance lipoprotein NlpE</fullName>
    </submittedName>
</protein>
<evidence type="ECO:0000313" key="2">
    <source>
        <dbReference type="EMBL" id="ETK01339.1"/>
    </source>
</evidence>
<reference evidence="2 3" key="1">
    <citation type="submission" date="2013-11" db="EMBL/GenBank/DDBJ databases">
        <title>Single cell genomics of uncultured Tannerella BU063 (oral taxon 286).</title>
        <authorList>
            <person name="Beall C.J."/>
            <person name="Campbell A.G."/>
            <person name="Griffen A.L."/>
            <person name="Podar M."/>
            <person name="Leys E.J."/>
        </authorList>
    </citation>
    <scope>NUCLEOTIDE SEQUENCE [LARGE SCALE GENOMIC DNA]</scope>
    <source>
        <strain evidence="2">Cell 2</strain>
    </source>
</reference>
<name>W2C297_9BACT</name>
<feature type="signal peptide" evidence="1">
    <location>
        <begin position="1"/>
        <end position="19"/>
    </location>
</feature>
<dbReference type="PROSITE" id="PS51257">
    <property type="entry name" value="PROKAR_LIPOPROTEIN"/>
    <property type="match status" value="1"/>
</dbReference>
<accession>W2C297</accession>
<comment type="caution">
    <text evidence="2">The sequence shown here is derived from an EMBL/GenBank/DDBJ whole genome shotgun (WGS) entry which is preliminary data.</text>
</comment>
<keyword evidence="2" id="KW-0449">Lipoprotein</keyword>
<evidence type="ECO:0000313" key="3">
    <source>
        <dbReference type="Proteomes" id="UP000018837"/>
    </source>
</evidence>
<organism evidence="2 3">
    <name type="scientific">Tannerella sp. oral taxon BU063 isolate Cell 2</name>
    <dbReference type="NCBI Taxonomy" id="1411148"/>
    <lineage>
        <taxon>Bacteria</taxon>
        <taxon>Pseudomonadati</taxon>
        <taxon>Bacteroidota</taxon>
        <taxon>Bacteroidia</taxon>
        <taxon>Bacteroidales</taxon>
        <taxon>Tannerellaceae</taxon>
        <taxon>Tannerella</taxon>
    </lineage>
</organism>
<dbReference type="AlphaFoldDB" id="W2C297"/>
<evidence type="ECO:0000256" key="1">
    <source>
        <dbReference type="SAM" id="SignalP"/>
    </source>
</evidence>
<dbReference type="EMBL" id="AYUF01000485">
    <property type="protein sequence ID" value="ETK01339.1"/>
    <property type="molecule type" value="Genomic_DNA"/>
</dbReference>